<feature type="compositionally biased region" description="Basic and acidic residues" evidence="1">
    <location>
        <begin position="197"/>
        <end position="206"/>
    </location>
</feature>
<accession>A0A7W9FDK1</accession>
<dbReference type="Proteomes" id="UP000545037">
    <property type="component" value="Unassembled WGS sequence"/>
</dbReference>
<sequence length="213" mass="21732">MLNSLLVAMAALAVSDPEGIVTTAPVGSTGAVLVGAEAPVAPEVPAVSGQEITPHGLSTAEQIDRWIAQRSEASEAYGEDGEGSWLERDDRKVHGEVSAAIGTGDFSAYSASVSLPIGETGRLNLSYSQSKNDYGYGYGGPYGYGYGYGPGGFGPGGFGSTGRGFGLGYGAPVFAPGVVYPGRPLGSPPLTRTEQPSSRRDGDADRAPLIVAD</sequence>
<proteinExistence type="predicted"/>
<dbReference type="EMBL" id="JACHOR010000002">
    <property type="protein sequence ID" value="MBB5745347.1"/>
    <property type="molecule type" value="Genomic_DNA"/>
</dbReference>
<gene>
    <name evidence="2" type="ORF">GGR13_000931</name>
</gene>
<evidence type="ECO:0000256" key="1">
    <source>
        <dbReference type="SAM" id="MobiDB-lite"/>
    </source>
</evidence>
<keyword evidence="3" id="KW-1185">Reference proteome</keyword>
<comment type="caution">
    <text evidence="2">The sequence shown here is derived from an EMBL/GenBank/DDBJ whole genome shotgun (WGS) entry which is preliminary data.</text>
</comment>
<organism evidence="2 3">
    <name type="scientific">Brevundimonas variabilis</name>
    <dbReference type="NCBI Taxonomy" id="74312"/>
    <lineage>
        <taxon>Bacteria</taxon>
        <taxon>Pseudomonadati</taxon>
        <taxon>Pseudomonadota</taxon>
        <taxon>Alphaproteobacteria</taxon>
        <taxon>Caulobacterales</taxon>
        <taxon>Caulobacteraceae</taxon>
        <taxon>Brevundimonas</taxon>
    </lineage>
</organism>
<evidence type="ECO:0000313" key="3">
    <source>
        <dbReference type="Proteomes" id="UP000545037"/>
    </source>
</evidence>
<evidence type="ECO:0000313" key="2">
    <source>
        <dbReference type="EMBL" id="MBB5745347.1"/>
    </source>
</evidence>
<dbReference type="AlphaFoldDB" id="A0A7W9FDK1"/>
<feature type="region of interest" description="Disordered" evidence="1">
    <location>
        <begin position="182"/>
        <end position="213"/>
    </location>
</feature>
<name>A0A7W9FDK1_9CAUL</name>
<dbReference type="RefSeq" id="WP_183212335.1">
    <property type="nucleotide sequence ID" value="NZ_JACHOR010000002.1"/>
</dbReference>
<protein>
    <submittedName>
        <fullName evidence="2">Uncharacterized protein</fullName>
    </submittedName>
</protein>
<reference evidence="2 3" key="1">
    <citation type="submission" date="2020-08" db="EMBL/GenBank/DDBJ databases">
        <title>Genomic Encyclopedia of Type Strains, Phase IV (KMG-IV): sequencing the most valuable type-strain genomes for metagenomic binning, comparative biology and taxonomic classification.</title>
        <authorList>
            <person name="Goeker M."/>
        </authorList>
    </citation>
    <scope>NUCLEOTIDE SEQUENCE [LARGE SCALE GENOMIC DNA]</scope>
    <source>
        <strain evidence="2 3">DSM 4737</strain>
    </source>
</reference>